<dbReference type="SUPFAM" id="SSF48498">
    <property type="entry name" value="Tetracyclin repressor-like, C-terminal domain"/>
    <property type="match status" value="1"/>
</dbReference>
<sequence length="215" mass="23613">MSSSPRERLIEAGTRLLDSIGPEALQARKVAGEIGASTMAVYTHFGGMNGLLDAIVAASFERFGQALAATPTTDDPMADFFVMGYHYRKFALASPQRYRLMFGLTSQQLFRMPDTEMPVAATSFGQLVNALQRIVDTGRVRRDDVFDFALRIWSAIHGMVLLEIVGALSHGDRPPDQLLSPMMVDMFVGMGDSRENAEASLQRAAVSVSRPDRPR</sequence>
<organism evidence="6 7">
    <name type="scientific">[Mycobacterium] zoologicum</name>
    <dbReference type="NCBI Taxonomy" id="2872311"/>
    <lineage>
        <taxon>Bacteria</taxon>
        <taxon>Bacillati</taxon>
        <taxon>Actinomycetota</taxon>
        <taxon>Actinomycetes</taxon>
        <taxon>Mycobacteriales</taxon>
        <taxon>Mycobacteriaceae</taxon>
        <taxon>Mycolicibacter</taxon>
    </lineage>
</organism>
<evidence type="ECO:0000313" key="6">
    <source>
        <dbReference type="EMBL" id="MEB3050091.1"/>
    </source>
</evidence>
<dbReference type="PANTHER" id="PTHR30055">
    <property type="entry name" value="HTH-TYPE TRANSCRIPTIONAL REGULATOR RUTR"/>
    <property type="match status" value="1"/>
</dbReference>
<dbReference type="Gene3D" id="1.10.357.10">
    <property type="entry name" value="Tetracycline Repressor, domain 2"/>
    <property type="match status" value="1"/>
</dbReference>
<evidence type="ECO:0000313" key="7">
    <source>
        <dbReference type="Proteomes" id="UP001299046"/>
    </source>
</evidence>
<dbReference type="Pfam" id="PF13305">
    <property type="entry name" value="TetR_C_33"/>
    <property type="match status" value="1"/>
</dbReference>
<evidence type="ECO:0000256" key="1">
    <source>
        <dbReference type="ARBA" id="ARBA00023015"/>
    </source>
</evidence>
<feature type="domain" description="HTH tetR-type" evidence="5">
    <location>
        <begin position="3"/>
        <end position="63"/>
    </location>
</feature>
<dbReference type="SUPFAM" id="SSF46689">
    <property type="entry name" value="Homeodomain-like"/>
    <property type="match status" value="1"/>
</dbReference>
<protein>
    <submittedName>
        <fullName evidence="6">TetR/AcrR family transcriptional regulator</fullName>
    </submittedName>
</protein>
<comment type="caution">
    <text evidence="6">The sequence shown here is derived from an EMBL/GenBank/DDBJ whole genome shotgun (WGS) entry which is preliminary data.</text>
</comment>
<keyword evidence="1" id="KW-0805">Transcription regulation</keyword>
<proteinExistence type="predicted"/>
<evidence type="ECO:0000256" key="2">
    <source>
        <dbReference type="ARBA" id="ARBA00023125"/>
    </source>
</evidence>
<dbReference type="Proteomes" id="UP001299046">
    <property type="component" value="Unassembled WGS sequence"/>
</dbReference>
<reference evidence="6 7" key="1">
    <citation type="submission" date="2023-12" db="EMBL/GenBank/DDBJ databases">
        <title>Description of new species of Mycobacterium terrae complex isolated from sewage at the Sao Paulo Zoological Park Foundation in Brazil.</title>
        <authorList>
            <person name="Romagnoli C.L."/>
            <person name="Conceicao E.C."/>
            <person name="Machado E."/>
            <person name="Barreto L.B.P.F."/>
            <person name="Sharma A."/>
            <person name="Silva N.M."/>
            <person name="Marques L.E."/>
            <person name="Juliana M.A."/>
            <person name="Lourenco M.C.S."/>
            <person name="Digiampietri L.A."/>
            <person name="Suffys P.N."/>
            <person name="Viana-Niero C."/>
        </authorList>
    </citation>
    <scope>NUCLEOTIDE SEQUENCE [LARGE SCALE GENOMIC DNA]</scope>
    <source>
        <strain evidence="6 7">MYC123</strain>
    </source>
</reference>
<dbReference type="InterPro" id="IPR001647">
    <property type="entry name" value="HTH_TetR"/>
</dbReference>
<keyword evidence="7" id="KW-1185">Reference proteome</keyword>
<keyword evidence="3" id="KW-0804">Transcription</keyword>
<evidence type="ECO:0000256" key="4">
    <source>
        <dbReference type="PROSITE-ProRule" id="PRU00335"/>
    </source>
</evidence>
<evidence type="ECO:0000259" key="5">
    <source>
        <dbReference type="PROSITE" id="PS50977"/>
    </source>
</evidence>
<accession>A0ABU5YJ73</accession>
<dbReference type="InterPro" id="IPR009057">
    <property type="entry name" value="Homeodomain-like_sf"/>
</dbReference>
<name>A0ABU5YJ73_9MYCO</name>
<dbReference type="InterPro" id="IPR036271">
    <property type="entry name" value="Tet_transcr_reg_TetR-rel_C_sf"/>
</dbReference>
<keyword evidence="2 4" id="KW-0238">DNA-binding</keyword>
<feature type="DNA-binding region" description="H-T-H motif" evidence="4">
    <location>
        <begin position="26"/>
        <end position="45"/>
    </location>
</feature>
<dbReference type="PANTHER" id="PTHR30055:SF209">
    <property type="entry name" value="POSSIBLE TRANSCRIPTIONAL REGULATORY PROTEIN (PROBABLY TETR-FAMILY)"/>
    <property type="match status" value="1"/>
</dbReference>
<dbReference type="Pfam" id="PF00440">
    <property type="entry name" value="TetR_N"/>
    <property type="match status" value="1"/>
</dbReference>
<gene>
    <name evidence="6" type="ORF">KV112_10145</name>
</gene>
<dbReference type="PROSITE" id="PS50977">
    <property type="entry name" value="HTH_TETR_2"/>
    <property type="match status" value="1"/>
</dbReference>
<evidence type="ECO:0000256" key="3">
    <source>
        <dbReference type="ARBA" id="ARBA00023163"/>
    </source>
</evidence>
<dbReference type="InterPro" id="IPR050109">
    <property type="entry name" value="HTH-type_TetR-like_transc_reg"/>
</dbReference>
<dbReference type="InterPro" id="IPR025996">
    <property type="entry name" value="MT1864/Rv1816-like_C"/>
</dbReference>
<dbReference type="EMBL" id="JAYJJT010000009">
    <property type="protein sequence ID" value="MEB3050091.1"/>
    <property type="molecule type" value="Genomic_DNA"/>
</dbReference>
<dbReference type="RefSeq" id="WP_224864151.1">
    <property type="nucleotide sequence ID" value="NZ_JAYJJT010000009.1"/>
</dbReference>